<name>A0A1H8TS42_9RHOB</name>
<reference evidence="6 7" key="1">
    <citation type="submission" date="2016-10" db="EMBL/GenBank/DDBJ databases">
        <authorList>
            <person name="de Groot N.N."/>
        </authorList>
    </citation>
    <scope>NUCLEOTIDE SEQUENCE [LARGE SCALE GENOMIC DNA]</scope>
    <source>
        <strain evidence="6 7">DSM 27842</strain>
    </source>
</reference>
<evidence type="ECO:0000256" key="1">
    <source>
        <dbReference type="ARBA" id="ARBA00012528"/>
    </source>
</evidence>
<feature type="domain" description="Response regulatory" evidence="4">
    <location>
        <begin position="4"/>
        <end position="120"/>
    </location>
</feature>
<evidence type="ECO:0000313" key="7">
    <source>
        <dbReference type="Proteomes" id="UP000198893"/>
    </source>
</evidence>
<gene>
    <name evidence="6" type="ORF">SAMN04490248_11681</name>
</gene>
<dbReference type="RefSeq" id="WP_093119204.1">
    <property type="nucleotide sequence ID" value="NZ_FODS01000016.1"/>
</dbReference>
<dbReference type="GO" id="GO:0052621">
    <property type="term" value="F:diguanylate cyclase activity"/>
    <property type="evidence" value="ECO:0007669"/>
    <property type="project" value="UniProtKB-EC"/>
</dbReference>
<keyword evidence="7" id="KW-1185">Reference proteome</keyword>
<dbReference type="AlphaFoldDB" id="A0A1H8TS42"/>
<dbReference type="InterPro" id="IPR043128">
    <property type="entry name" value="Rev_trsase/Diguanyl_cyclase"/>
</dbReference>
<evidence type="ECO:0000313" key="6">
    <source>
        <dbReference type="EMBL" id="SEO93258.1"/>
    </source>
</evidence>
<dbReference type="SMART" id="SM00448">
    <property type="entry name" value="REC"/>
    <property type="match status" value="1"/>
</dbReference>
<dbReference type="CDD" id="cd01949">
    <property type="entry name" value="GGDEF"/>
    <property type="match status" value="1"/>
</dbReference>
<evidence type="ECO:0000259" key="4">
    <source>
        <dbReference type="PROSITE" id="PS50110"/>
    </source>
</evidence>
<accession>A0A1H8TS42</accession>
<dbReference type="OrthoDB" id="9812260at2"/>
<dbReference type="SMART" id="SM00267">
    <property type="entry name" value="GGDEF"/>
    <property type="match status" value="1"/>
</dbReference>
<comment type="catalytic activity">
    <reaction evidence="2">
        <text>2 GTP = 3',3'-c-di-GMP + 2 diphosphate</text>
        <dbReference type="Rhea" id="RHEA:24898"/>
        <dbReference type="ChEBI" id="CHEBI:33019"/>
        <dbReference type="ChEBI" id="CHEBI:37565"/>
        <dbReference type="ChEBI" id="CHEBI:58805"/>
        <dbReference type="EC" id="2.7.7.65"/>
    </reaction>
</comment>
<dbReference type="SUPFAM" id="SSF52172">
    <property type="entry name" value="CheY-like"/>
    <property type="match status" value="2"/>
</dbReference>
<dbReference type="Pfam" id="PF00990">
    <property type="entry name" value="GGDEF"/>
    <property type="match status" value="1"/>
</dbReference>
<dbReference type="PANTHER" id="PTHR45138:SF9">
    <property type="entry name" value="DIGUANYLATE CYCLASE DGCM-RELATED"/>
    <property type="match status" value="1"/>
</dbReference>
<dbReference type="InterPro" id="IPR029787">
    <property type="entry name" value="Nucleotide_cyclase"/>
</dbReference>
<dbReference type="InterPro" id="IPR000160">
    <property type="entry name" value="GGDEF_dom"/>
</dbReference>
<dbReference type="Proteomes" id="UP000198893">
    <property type="component" value="Unassembled WGS sequence"/>
</dbReference>
<dbReference type="NCBIfam" id="TIGR00254">
    <property type="entry name" value="GGDEF"/>
    <property type="match status" value="1"/>
</dbReference>
<dbReference type="Gene3D" id="3.30.70.270">
    <property type="match status" value="1"/>
</dbReference>
<dbReference type="PROSITE" id="PS50110">
    <property type="entry name" value="RESPONSE_REGULATORY"/>
    <property type="match status" value="2"/>
</dbReference>
<evidence type="ECO:0000256" key="3">
    <source>
        <dbReference type="PROSITE-ProRule" id="PRU00169"/>
    </source>
</evidence>
<dbReference type="EMBL" id="FODS01000016">
    <property type="protein sequence ID" value="SEO93258.1"/>
    <property type="molecule type" value="Genomic_DNA"/>
</dbReference>
<feature type="domain" description="Response regulatory" evidence="4">
    <location>
        <begin position="153"/>
        <end position="271"/>
    </location>
</feature>
<dbReference type="InterPro" id="IPR001789">
    <property type="entry name" value="Sig_transdc_resp-reg_receiver"/>
</dbReference>
<dbReference type="PROSITE" id="PS50887">
    <property type="entry name" value="GGDEF"/>
    <property type="match status" value="1"/>
</dbReference>
<feature type="domain" description="GGDEF" evidence="5">
    <location>
        <begin position="321"/>
        <end position="459"/>
    </location>
</feature>
<dbReference type="Gene3D" id="3.40.50.2300">
    <property type="match status" value="1"/>
</dbReference>
<sequence>MPGKILIVDSVATNRIVLKVKLASAYYEVEQAINPQEALSLARRTLPDIVLISSGFPGKAEFALCQSLKSDGATAAIPVVLLSAPMERNNRIRALRAGMDEVMYRPVDDHVLLARLRSLQRARDTAEELRLREGTERALGFAEPAAAFESRACAMLITPDAATSLHWRNLMAPLTPYEIRTEIAPDTLRALSRTAAPDIFVIAVDDDRPQEALRLLAEIRARSATRHCGIMVVLSGRHRDTLIDALDLGASDVLAEGFDAEELALRLSTQVQRKRLADRLRADLRDGLRAAVTDPLTGLYNRRYALPHLDRMARNAQTSRRDFAVMVADLDYFKQINDRHGHAAGDAVLREVARRMRDNLRAVDLLSRIGGEEFLIAMPDTGKAAATHTADRLCRTIRDTPVTLPGSGRQVPVTISIGVVMGGALASCRDEAARLLEQADRALYTAKAHGRDKVELSTRPAA</sequence>
<organism evidence="6 7">
    <name type="scientific">Salinihabitans flavidus</name>
    <dbReference type="NCBI Taxonomy" id="569882"/>
    <lineage>
        <taxon>Bacteria</taxon>
        <taxon>Pseudomonadati</taxon>
        <taxon>Pseudomonadota</taxon>
        <taxon>Alphaproteobacteria</taxon>
        <taxon>Rhodobacterales</taxon>
        <taxon>Roseobacteraceae</taxon>
        <taxon>Salinihabitans</taxon>
    </lineage>
</organism>
<proteinExistence type="predicted"/>
<protein>
    <recommendedName>
        <fullName evidence="1">diguanylate cyclase</fullName>
        <ecNumber evidence="1">2.7.7.65</ecNumber>
    </recommendedName>
</protein>
<dbReference type="Pfam" id="PF00072">
    <property type="entry name" value="Response_reg"/>
    <property type="match status" value="1"/>
</dbReference>
<dbReference type="FunFam" id="3.30.70.270:FF:000001">
    <property type="entry name" value="Diguanylate cyclase domain protein"/>
    <property type="match status" value="1"/>
</dbReference>
<dbReference type="InterPro" id="IPR050469">
    <property type="entry name" value="Diguanylate_Cyclase"/>
</dbReference>
<comment type="caution">
    <text evidence="3">Lacks conserved residue(s) required for the propagation of feature annotation.</text>
</comment>
<dbReference type="GO" id="GO:0000160">
    <property type="term" value="P:phosphorelay signal transduction system"/>
    <property type="evidence" value="ECO:0007669"/>
    <property type="project" value="InterPro"/>
</dbReference>
<dbReference type="STRING" id="569882.SAMN04490248_11681"/>
<evidence type="ECO:0000259" key="5">
    <source>
        <dbReference type="PROSITE" id="PS50887"/>
    </source>
</evidence>
<dbReference type="PANTHER" id="PTHR45138">
    <property type="entry name" value="REGULATORY COMPONENTS OF SENSORY TRANSDUCTION SYSTEM"/>
    <property type="match status" value="1"/>
</dbReference>
<dbReference type="SUPFAM" id="SSF55073">
    <property type="entry name" value="Nucleotide cyclase"/>
    <property type="match status" value="1"/>
</dbReference>
<evidence type="ECO:0000256" key="2">
    <source>
        <dbReference type="ARBA" id="ARBA00034247"/>
    </source>
</evidence>
<dbReference type="EC" id="2.7.7.65" evidence="1"/>
<dbReference type="InterPro" id="IPR011006">
    <property type="entry name" value="CheY-like_superfamily"/>
</dbReference>